<dbReference type="Gramene" id="GBG77159">
    <property type="protein sequence ID" value="GBG77159"/>
    <property type="gene ID" value="CBR_g23486"/>
</dbReference>
<dbReference type="Proteomes" id="UP000265515">
    <property type="component" value="Unassembled WGS sequence"/>
</dbReference>
<name>A0A388L4C1_CHABU</name>
<gene>
    <name evidence="2" type="ORF">CBR_g23486</name>
</gene>
<feature type="signal peptide" evidence="1">
    <location>
        <begin position="1"/>
        <end position="29"/>
    </location>
</feature>
<evidence type="ECO:0000313" key="2">
    <source>
        <dbReference type="EMBL" id="GBG77159.1"/>
    </source>
</evidence>
<dbReference type="PANTHER" id="PTHR38847">
    <property type="match status" value="1"/>
</dbReference>
<feature type="chain" id="PRO_5017408631" description="DUF4360 domain-containing protein" evidence="1">
    <location>
        <begin position="30"/>
        <end position="205"/>
    </location>
</feature>
<evidence type="ECO:0000313" key="3">
    <source>
        <dbReference type="Proteomes" id="UP000265515"/>
    </source>
</evidence>
<dbReference type="AlphaFoldDB" id="A0A388L4C1"/>
<organism evidence="2 3">
    <name type="scientific">Chara braunii</name>
    <name type="common">Braun's stonewort</name>
    <dbReference type="NCBI Taxonomy" id="69332"/>
    <lineage>
        <taxon>Eukaryota</taxon>
        <taxon>Viridiplantae</taxon>
        <taxon>Streptophyta</taxon>
        <taxon>Charophyceae</taxon>
        <taxon>Charales</taxon>
        <taxon>Characeae</taxon>
        <taxon>Chara</taxon>
    </lineage>
</organism>
<dbReference type="InterPro" id="IPR025649">
    <property type="entry name" value="DUF4360"/>
</dbReference>
<comment type="caution">
    <text evidence="2">The sequence shown here is derived from an EMBL/GenBank/DDBJ whole genome shotgun (WGS) entry which is preliminary data.</text>
</comment>
<protein>
    <recommendedName>
        <fullName evidence="4">DUF4360 domain-containing protein</fullName>
    </recommendedName>
</protein>
<dbReference type="PANTHER" id="PTHR38847:SF1">
    <property type="entry name" value="PSEUDOURIDINE SYNTHASE RSUA_RLUA-LIKE DOMAIN-CONTAINING PROTEIN"/>
    <property type="match status" value="1"/>
</dbReference>
<dbReference type="EMBL" id="BFEA01000261">
    <property type="protein sequence ID" value="GBG77159.1"/>
    <property type="molecule type" value="Genomic_DNA"/>
</dbReference>
<evidence type="ECO:0008006" key="4">
    <source>
        <dbReference type="Google" id="ProtNLM"/>
    </source>
</evidence>
<proteinExistence type="predicted"/>
<accession>A0A388L4C1</accession>
<dbReference type="STRING" id="69332.A0A388L4C1"/>
<dbReference type="PROSITE" id="PS51257">
    <property type="entry name" value="PROKAR_LIPOPROTEIN"/>
    <property type="match status" value="1"/>
</dbReference>
<evidence type="ECO:0000256" key="1">
    <source>
        <dbReference type="SAM" id="SignalP"/>
    </source>
</evidence>
<keyword evidence="3" id="KW-1185">Reference proteome</keyword>
<sequence length="205" mass="21818">MAMAKRSVIAVLLAMAVLLLACASSPAAAQPGRVSITGVSLLGSGCPRASPKATLSRDKKFVKVEFTNLLDVSVPARLVNRQKACTMTVGLSYPRGWKYTATRFTVVGFVNLAAWQTARYSLRSYYQGGATACNHMQLFSGGSKGLRNAVFAKDVCTSAASSTCGTIRGLVCIVRVSINNQRNPRGRGTIKATNALSFSLAWSRC</sequence>
<reference evidence="2 3" key="1">
    <citation type="journal article" date="2018" name="Cell">
        <title>The Chara Genome: Secondary Complexity and Implications for Plant Terrestrialization.</title>
        <authorList>
            <person name="Nishiyama T."/>
            <person name="Sakayama H."/>
            <person name="Vries J.D."/>
            <person name="Buschmann H."/>
            <person name="Saint-Marcoux D."/>
            <person name="Ullrich K.K."/>
            <person name="Haas F.B."/>
            <person name="Vanderstraeten L."/>
            <person name="Becker D."/>
            <person name="Lang D."/>
            <person name="Vosolsobe S."/>
            <person name="Rombauts S."/>
            <person name="Wilhelmsson P.K.I."/>
            <person name="Janitza P."/>
            <person name="Kern R."/>
            <person name="Heyl A."/>
            <person name="Rumpler F."/>
            <person name="Villalobos L.I.A.C."/>
            <person name="Clay J.M."/>
            <person name="Skokan R."/>
            <person name="Toyoda A."/>
            <person name="Suzuki Y."/>
            <person name="Kagoshima H."/>
            <person name="Schijlen E."/>
            <person name="Tajeshwar N."/>
            <person name="Catarino B."/>
            <person name="Hetherington A.J."/>
            <person name="Saltykova A."/>
            <person name="Bonnot C."/>
            <person name="Breuninger H."/>
            <person name="Symeonidi A."/>
            <person name="Radhakrishnan G.V."/>
            <person name="Van Nieuwerburgh F."/>
            <person name="Deforce D."/>
            <person name="Chang C."/>
            <person name="Karol K.G."/>
            <person name="Hedrich R."/>
            <person name="Ulvskov P."/>
            <person name="Glockner G."/>
            <person name="Delwiche C.F."/>
            <person name="Petrasek J."/>
            <person name="Van de Peer Y."/>
            <person name="Friml J."/>
            <person name="Beilby M."/>
            <person name="Dolan L."/>
            <person name="Kohara Y."/>
            <person name="Sugano S."/>
            <person name="Fujiyama A."/>
            <person name="Delaux P.-M."/>
            <person name="Quint M."/>
            <person name="TheiBen G."/>
            <person name="Hagemann M."/>
            <person name="Harholt J."/>
            <person name="Dunand C."/>
            <person name="Zachgo S."/>
            <person name="Langdale J."/>
            <person name="Maumus F."/>
            <person name="Straeten D.V.D."/>
            <person name="Gould S.B."/>
            <person name="Rensing S.A."/>
        </authorList>
    </citation>
    <scope>NUCLEOTIDE SEQUENCE [LARGE SCALE GENOMIC DNA]</scope>
    <source>
        <strain evidence="2 3">S276</strain>
    </source>
</reference>
<keyword evidence="1" id="KW-0732">Signal</keyword>
<dbReference type="Pfam" id="PF14273">
    <property type="entry name" value="DUF4360"/>
    <property type="match status" value="1"/>
</dbReference>